<proteinExistence type="predicted"/>
<reference evidence="1" key="1">
    <citation type="submission" date="2021-06" db="EMBL/GenBank/DDBJ databases">
        <authorList>
            <person name="Kallberg Y."/>
            <person name="Tangrot J."/>
            <person name="Rosling A."/>
        </authorList>
    </citation>
    <scope>NUCLEOTIDE SEQUENCE</scope>
    <source>
        <strain evidence="1">28 12/20/2015</strain>
    </source>
</reference>
<dbReference type="EMBL" id="CAJVPW010002542">
    <property type="protein sequence ID" value="CAG8508591.1"/>
    <property type="molecule type" value="Genomic_DNA"/>
</dbReference>
<accession>A0ACA9L3R2</accession>
<comment type="caution">
    <text evidence="1">The sequence shown here is derived from an EMBL/GenBank/DDBJ whole genome shotgun (WGS) entry which is preliminary data.</text>
</comment>
<feature type="non-terminal residue" evidence="1">
    <location>
        <position position="155"/>
    </location>
</feature>
<protein>
    <submittedName>
        <fullName evidence="1">13403_t:CDS:1</fullName>
    </submittedName>
</protein>
<name>A0ACA9L3R2_9GLOM</name>
<evidence type="ECO:0000313" key="1">
    <source>
        <dbReference type="EMBL" id="CAG8508591.1"/>
    </source>
</evidence>
<keyword evidence="2" id="KW-1185">Reference proteome</keyword>
<organism evidence="1 2">
    <name type="scientific">Cetraspora pellucida</name>
    <dbReference type="NCBI Taxonomy" id="1433469"/>
    <lineage>
        <taxon>Eukaryota</taxon>
        <taxon>Fungi</taxon>
        <taxon>Fungi incertae sedis</taxon>
        <taxon>Mucoromycota</taxon>
        <taxon>Glomeromycotina</taxon>
        <taxon>Glomeromycetes</taxon>
        <taxon>Diversisporales</taxon>
        <taxon>Gigasporaceae</taxon>
        <taxon>Cetraspora</taxon>
    </lineage>
</organism>
<gene>
    <name evidence="1" type="ORF">SPELUC_LOCUS3366</name>
</gene>
<sequence length="155" mass="18162">MNSNNKYNSNSIPYTSSYADSYANSYADPCTDLYTNPYTNPYTNLDAKPQNNDDEHHSITARRKTIDGNKEDKSVKKIWIIILKKGIEEEYDLKQNSDKKHQLHIDQMVRKVMPYRETIQAELRRVTTEWLVTDSLLFITVHGVGYRKMINRIDL</sequence>
<dbReference type="Proteomes" id="UP000789366">
    <property type="component" value="Unassembled WGS sequence"/>
</dbReference>
<evidence type="ECO:0000313" key="2">
    <source>
        <dbReference type="Proteomes" id="UP000789366"/>
    </source>
</evidence>